<sequence length="67" mass="7347">MPSRERPHQGAPPPDAVADVVTRFEAYARARAARDSLLPAARTGPRQEEHAFAALQAAVTRLRDSLR</sequence>
<protein>
    <recommendedName>
        <fullName evidence="3">SAV-6107-like HEPN domain-containing protein</fullName>
    </recommendedName>
</protein>
<accession>A0ABX5ZT30</accession>
<gene>
    <name evidence="1" type="ORF">F3L20_20060</name>
</gene>
<evidence type="ECO:0000313" key="2">
    <source>
        <dbReference type="Proteomes" id="UP000324308"/>
    </source>
</evidence>
<proteinExistence type="predicted"/>
<organism evidence="1 2">
    <name type="scientific">Streptomyces tendae</name>
    <dbReference type="NCBI Taxonomy" id="1932"/>
    <lineage>
        <taxon>Bacteria</taxon>
        <taxon>Bacillati</taxon>
        <taxon>Actinomycetota</taxon>
        <taxon>Actinomycetes</taxon>
        <taxon>Kitasatosporales</taxon>
        <taxon>Streptomycetaceae</taxon>
        <taxon>Streptomyces</taxon>
    </lineage>
</organism>
<keyword evidence="2" id="KW-1185">Reference proteome</keyword>
<evidence type="ECO:0000313" key="1">
    <source>
        <dbReference type="EMBL" id="QER87829.1"/>
    </source>
</evidence>
<reference evidence="1 2" key="1">
    <citation type="submission" date="2019-09" db="EMBL/GenBank/DDBJ databases">
        <title>Draft genome sequence of the Ebosin-producing strain Streptomyces sp. 139.</title>
        <authorList>
            <person name="Ai L."/>
            <person name="Geng M."/>
            <person name="Ma M."/>
            <person name="Bai L."/>
        </authorList>
    </citation>
    <scope>NUCLEOTIDE SEQUENCE [LARGE SCALE GENOMIC DNA]</scope>
    <source>
        <strain evidence="1 2">139</strain>
    </source>
</reference>
<evidence type="ECO:0008006" key="3">
    <source>
        <dbReference type="Google" id="ProtNLM"/>
    </source>
</evidence>
<name>A0ABX5ZT30_STRTE</name>
<dbReference type="EMBL" id="CP043959">
    <property type="protein sequence ID" value="QER87829.1"/>
    <property type="molecule type" value="Genomic_DNA"/>
</dbReference>
<dbReference type="RefSeq" id="WP_150155540.1">
    <property type="nucleotide sequence ID" value="NZ_CP043959.1"/>
</dbReference>
<dbReference type="Proteomes" id="UP000324308">
    <property type="component" value="Chromosome"/>
</dbReference>